<evidence type="ECO:0000256" key="9">
    <source>
        <dbReference type="ARBA" id="ARBA00023136"/>
    </source>
</evidence>
<dbReference type="RefSeq" id="WP_094324680.1">
    <property type="nucleotide sequence ID" value="NZ_CP022347.1"/>
</dbReference>
<sequence>MDFLNESDFLQTLILTFKLAFITTFLLLFVGIFLAYILVFKDFVFKTLLQVIVFMPLVLPPSVLGFYFLISFSPMSAFGGFLMQNFNIKLVFNFEGLVLASMIFSLPFMLSPIQSAFAQVPKNLIECSYTLGKGKISTLLRIIIPNSKLGIIGGCIIAFAHTVGEFGVVMMIGGHIKGETLLASIAIYDELEARNYTLAHQYAFTLSALSFMLLLALFYINKKINAKLI</sequence>
<feature type="transmembrane region" description="Helical" evidence="10">
    <location>
        <begin position="149"/>
        <end position="172"/>
    </location>
</feature>
<keyword evidence="7 10" id="KW-0812">Transmembrane</keyword>
<keyword evidence="8 10" id="KW-1133">Transmembrane helix</keyword>
<dbReference type="NCBIfam" id="TIGR02141">
    <property type="entry name" value="modB_ABC"/>
    <property type="match status" value="1"/>
</dbReference>
<dbReference type="Proteomes" id="UP000201169">
    <property type="component" value="Chromosome"/>
</dbReference>
<evidence type="ECO:0000256" key="2">
    <source>
        <dbReference type="ARBA" id="ARBA00004651"/>
    </source>
</evidence>
<dbReference type="GO" id="GO:0005886">
    <property type="term" value="C:plasma membrane"/>
    <property type="evidence" value="ECO:0007669"/>
    <property type="project" value="UniProtKB-SubCell"/>
</dbReference>
<dbReference type="EMBL" id="CP022347">
    <property type="protein sequence ID" value="ASQ29889.1"/>
    <property type="molecule type" value="Genomic_DNA"/>
</dbReference>
<evidence type="ECO:0000313" key="14">
    <source>
        <dbReference type="Proteomes" id="UP000201169"/>
    </source>
</evidence>
<dbReference type="InterPro" id="IPR011867">
    <property type="entry name" value="ModB_ABC"/>
</dbReference>
<dbReference type="GO" id="GO:0015098">
    <property type="term" value="F:molybdate ion transmembrane transporter activity"/>
    <property type="evidence" value="ECO:0007669"/>
    <property type="project" value="UniProtKB-UniRule"/>
</dbReference>
<dbReference type="Pfam" id="PF00528">
    <property type="entry name" value="BPD_transp_1"/>
    <property type="match status" value="1"/>
</dbReference>
<evidence type="ECO:0000256" key="1">
    <source>
        <dbReference type="ARBA" id="ARBA00002949"/>
    </source>
</evidence>
<feature type="transmembrane region" description="Helical" evidence="10">
    <location>
        <begin position="51"/>
        <end position="70"/>
    </location>
</feature>
<evidence type="ECO:0000256" key="4">
    <source>
        <dbReference type="ARBA" id="ARBA00022448"/>
    </source>
</evidence>
<dbReference type="AlphaFoldDB" id="A0A222MVF9"/>
<evidence type="ECO:0000256" key="11">
    <source>
        <dbReference type="RuleBase" id="RU365097"/>
    </source>
</evidence>
<dbReference type="KEGG" id="cavi:CAV_0217"/>
<keyword evidence="14" id="KW-1185">Reference proteome</keyword>
<evidence type="ECO:0000256" key="5">
    <source>
        <dbReference type="ARBA" id="ARBA00022475"/>
    </source>
</evidence>
<dbReference type="PANTHER" id="PTHR30183">
    <property type="entry name" value="MOLYBDENUM TRANSPORT SYSTEM PERMEASE PROTEIN MODB"/>
    <property type="match status" value="1"/>
</dbReference>
<feature type="domain" description="ABC transmembrane type-1" evidence="12">
    <location>
        <begin position="13"/>
        <end position="221"/>
    </location>
</feature>
<organism evidence="13 14">
    <name type="scientific">Campylobacter avium LMG 24591</name>
    <dbReference type="NCBI Taxonomy" id="522484"/>
    <lineage>
        <taxon>Bacteria</taxon>
        <taxon>Pseudomonadati</taxon>
        <taxon>Campylobacterota</taxon>
        <taxon>Epsilonproteobacteria</taxon>
        <taxon>Campylobacterales</taxon>
        <taxon>Campylobacteraceae</taxon>
        <taxon>Campylobacter</taxon>
    </lineage>
</organism>
<dbReference type="CDD" id="cd06261">
    <property type="entry name" value="TM_PBP2"/>
    <property type="match status" value="1"/>
</dbReference>
<evidence type="ECO:0000256" key="7">
    <source>
        <dbReference type="ARBA" id="ARBA00022692"/>
    </source>
</evidence>
<evidence type="ECO:0000256" key="6">
    <source>
        <dbReference type="ARBA" id="ARBA00022505"/>
    </source>
</evidence>
<keyword evidence="6 11" id="KW-0500">Molybdenum</keyword>
<evidence type="ECO:0000313" key="13">
    <source>
        <dbReference type="EMBL" id="ASQ29889.1"/>
    </source>
</evidence>
<evidence type="ECO:0000256" key="8">
    <source>
        <dbReference type="ARBA" id="ARBA00022989"/>
    </source>
</evidence>
<keyword evidence="9 10" id="KW-0472">Membrane</keyword>
<keyword evidence="4 10" id="KW-0813">Transport</keyword>
<dbReference type="Gene3D" id="1.10.3720.10">
    <property type="entry name" value="MetI-like"/>
    <property type="match status" value="1"/>
</dbReference>
<comment type="similarity">
    <text evidence="3 11">Belongs to the binding-protein-dependent transport system permease family. CysTW subfamily.</text>
</comment>
<feature type="transmembrane region" description="Helical" evidence="10">
    <location>
        <begin position="202"/>
        <end position="220"/>
    </location>
</feature>
<dbReference type="PANTHER" id="PTHR30183:SF8">
    <property type="entry name" value="MOLYBDENUM TRANSPORT SYSTEM PERMEASE"/>
    <property type="match status" value="1"/>
</dbReference>
<gene>
    <name evidence="13" type="primary">modB</name>
    <name evidence="13" type="ORF">CAV_0217</name>
</gene>
<comment type="function">
    <text evidence="1 11">Part of the binding-protein-dependent transport system for molybdenum; probably responsible for the translocation of the substrate across the membrane.</text>
</comment>
<protein>
    <recommendedName>
        <fullName evidence="11">Molybdenum transport system permease</fullName>
    </recommendedName>
</protein>
<keyword evidence="5 11" id="KW-1003">Cell membrane</keyword>
<dbReference type="PROSITE" id="PS50928">
    <property type="entry name" value="ABC_TM1"/>
    <property type="match status" value="1"/>
</dbReference>
<feature type="transmembrane region" description="Helical" evidence="10">
    <location>
        <begin position="90"/>
        <end position="110"/>
    </location>
</feature>
<evidence type="ECO:0000259" key="12">
    <source>
        <dbReference type="PROSITE" id="PS50928"/>
    </source>
</evidence>
<name>A0A222MVF9_9BACT</name>
<evidence type="ECO:0000256" key="10">
    <source>
        <dbReference type="RuleBase" id="RU363032"/>
    </source>
</evidence>
<dbReference type="InterPro" id="IPR035906">
    <property type="entry name" value="MetI-like_sf"/>
</dbReference>
<comment type="subcellular location">
    <subcellularLocation>
        <location evidence="2 10">Cell membrane</location>
        <topology evidence="2 10">Multi-pass membrane protein</topology>
    </subcellularLocation>
</comment>
<proteinExistence type="inferred from homology"/>
<dbReference type="InterPro" id="IPR000515">
    <property type="entry name" value="MetI-like"/>
</dbReference>
<dbReference type="OrthoDB" id="9795403at2"/>
<dbReference type="SUPFAM" id="SSF161098">
    <property type="entry name" value="MetI-like"/>
    <property type="match status" value="1"/>
</dbReference>
<accession>A0A222MVF9</accession>
<evidence type="ECO:0000256" key="3">
    <source>
        <dbReference type="ARBA" id="ARBA00007069"/>
    </source>
</evidence>
<reference evidence="13 14" key="1">
    <citation type="submission" date="2017-07" db="EMBL/GenBank/DDBJ databases">
        <title>Analysis of two Campylobacter avium genomes and identification of a novel hippuricase gene.</title>
        <authorList>
            <person name="Miller W.G."/>
            <person name="Chapman M.H."/>
            <person name="Yee E."/>
            <person name="Revez J."/>
            <person name="Bono J.L."/>
            <person name="Rossi M."/>
        </authorList>
    </citation>
    <scope>NUCLEOTIDE SEQUENCE [LARGE SCALE GENOMIC DNA]</scope>
    <source>
        <strain evidence="13 14">LMG 24591</strain>
    </source>
</reference>
<feature type="transmembrane region" description="Helical" evidence="10">
    <location>
        <begin position="20"/>
        <end position="39"/>
    </location>
</feature>